<evidence type="ECO:0000256" key="7">
    <source>
        <dbReference type="ARBA" id="ARBA00023065"/>
    </source>
</evidence>
<keyword evidence="7" id="KW-0406">Ion transport</keyword>
<proteinExistence type="predicted"/>
<dbReference type="GO" id="GO:0012505">
    <property type="term" value="C:endomembrane system"/>
    <property type="evidence" value="ECO:0007669"/>
    <property type="project" value="UniProtKB-SubCell"/>
</dbReference>
<dbReference type="GO" id="GO:0016020">
    <property type="term" value="C:membrane"/>
    <property type="evidence" value="ECO:0007669"/>
    <property type="project" value="InterPro"/>
</dbReference>
<sequence>MVRKALLSLLALTPVVVLAHYAFGVGGTLIFVLSALALTPLAYVIGEATEHVAEHTGPGIGGFLNASLGNAPELIIALFAIHEGLPDVVRGSITGSVASTLLLVLGCAWIAGGDGRFDARSLQTQAFLIIGATALFLVPSIPSWHGDPNRHGLFLLTLPVAGALLLVYLVQTIRSLRAHADAHVAEAREDAWSMKRGIVILCLATLGTALVSESLVGSIDEFTKSFGLSEFFVAVVIVAIVGNAAEHGGAIVVARRGHAHLAAEIAISSATQVAVFVAPVIALLSVFVGDGLALSFRPIEIVALAGAALIVAIAVRDGRAVRREGVALVAAYVALAVAFGFTGDR</sequence>
<feature type="transmembrane region" description="Helical" evidence="9">
    <location>
        <begin position="93"/>
        <end position="112"/>
    </location>
</feature>
<keyword evidence="4 9" id="KW-0812">Transmembrane</keyword>
<dbReference type="GO" id="GO:0015369">
    <property type="term" value="F:calcium:proton antiporter activity"/>
    <property type="evidence" value="ECO:0007669"/>
    <property type="project" value="InterPro"/>
</dbReference>
<keyword evidence="6 9" id="KW-1133">Transmembrane helix</keyword>
<feature type="transmembrane region" description="Helical" evidence="9">
    <location>
        <begin position="124"/>
        <end position="145"/>
    </location>
</feature>
<feature type="transmembrane region" description="Helical" evidence="9">
    <location>
        <begin position="265"/>
        <end position="288"/>
    </location>
</feature>
<keyword evidence="3" id="KW-0109">Calcium transport</keyword>
<dbReference type="Gene3D" id="1.20.1420.30">
    <property type="entry name" value="NCX, central ion-binding region"/>
    <property type="match status" value="1"/>
</dbReference>
<name>A0A6J6P9Z3_9ZZZZ</name>
<keyword evidence="8 9" id="KW-0472">Membrane</keyword>
<feature type="transmembrane region" description="Helical" evidence="9">
    <location>
        <begin position="60"/>
        <end position="81"/>
    </location>
</feature>
<evidence type="ECO:0000256" key="5">
    <source>
        <dbReference type="ARBA" id="ARBA00022837"/>
    </source>
</evidence>
<dbReference type="InterPro" id="IPR004837">
    <property type="entry name" value="NaCa_Exmemb"/>
</dbReference>
<feature type="transmembrane region" description="Helical" evidence="9">
    <location>
        <begin position="326"/>
        <end position="343"/>
    </location>
</feature>
<feature type="transmembrane region" description="Helical" evidence="9">
    <location>
        <begin position="151"/>
        <end position="170"/>
    </location>
</feature>
<comment type="subcellular location">
    <subcellularLocation>
        <location evidence="1">Endomembrane system</location>
        <topology evidence="1">Multi-pass membrane protein</topology>
    </subcellularLocation>
</comment>
<evidence type="ECO:0000256" key="9">
    <source>
        <dbReference type="SAM" id="Phobius"/>
    </source>
</evidence>
<evidence type="ECO:0000256" key="2">
    <source>
        <dbReference type="ARBA" id="ARBA00022448"/>
    </source>
</evidence>
<evidence type="ECO:0000256" key="6">
    <source>
        <dbReference type="ARBA" id="ARBA00022989"/>
    </source>
</evidence>
<organism evidence="11">
    <name type="scientific">freshwater metagenome</name>
    <dbReference type="NCBI Taxonomy" id="449393"/>
    <lineage>
        <taxon>unclassified sequences</taxon>
        <taxon>metagenomes</taxon>
        <taxon>ecological metagenomes</taxon>
    </lineage>
</organism>
<protein>
    <submittedName>
        <fullName evidence="11">Unannotated protein</fullName>
    </submittedName>
</protein>
<dbReference type="EMBL" id="CAEZXP010000002">
    <property type="protein sequence ID" value="CAB4695312.1"/>
    <property type="molecule type" value="Genomic_DNA"/>
</dbReference>
<feature type="domain" description="Sodium/calcium exchanger membrane region" evidence="10">
    <location>
        <begin position="28"/>
        <end position="173"/>
    </location>
</feature>
<feature type="transmembrane region" description="Helical" evidence="9">
    <location>
        <begin position="29"/>
        <end position="48"/>
    </location>
</feature>
<dbReference type="InterPro" id="IPR004798">
    <property type="entry name" value="CAX-like"/>
</dbReference>
<dbReference type="InterPro" id="IPR004713">
    <property type="entry name" value="CaH_exchang"/>
</dbReference>
<gene>
    <name evidence="11" type="ORF">UFOPK2399_00982</name>
</gene>
<feature type="transmembrane region" description="Helical" evidence="9">
    <location>
        <begin position="198"/>
        <end position="219"/>
    </location>
</feature>
<dbReference type="AlphaFoldDB" id="A0A6J6P9Z3"/>
<dbReference type="PANTHER" id="PTHR31503:SF22">
    <property type="entry name" value="VACUOLAR CALCIUM ION TRANSPORTER"/>
    <property type="match status" value="1"/>
</dbReference>
<keyword evidence="5" id="KW-0106">Calcium</keyword>
<accession>A0A6J6P9Z3</accession>
<evidence type="ECO:0000256" key="4">
    <source>
        <dbReference type="ARBA" id="ARBA00022692"/>
    </source>
</evidence>
<evidence type="ECO:0000313" key="11">
    <source>
        <dbReference type="EMBL" id="CAB4695312.1"/>
    </source>
</evidence>
<dbReference type="PANTHER" id="PTHR31503">
    <property type="entry name" value="VACUOLAR CALCIUM ION TRANSPORTER"/>
    <property type="match status" value="1"/>
</dbReference>
<dbReference type="InterPro" id="IPR044880">
    <property type="entry name" value="NCX_ion-bd_dom_sf"/>
</dbReference>
<feature type="domain" description="Sodium/calcium exchanger membrane region" evidence="10">
    <location>
        <begin position="198"/>
        <end position="339"/>
    </location>
</feature>
<reference evidence="11" key="1">
    <citation type="submission" date="2020-05" db="EMBL/GenBank/DDBJ databases">
        <authorList>
            <person name="Chiriac C."/>
            <person name="Salcher M."/>
            <person name="Ghai R."/>
            <person name="Kavagutti S V."/>
        </authorList>
    </citation>
    <scope>NUCLEOTIDE SEQUENCE</scope>
</reference>
<dbReference type="GO" id="GO:0006874">
    <property type="term" value="P:intracellular calcium ion homeostasis"/>
    <property type="evidence" value="ECO:0007669"/>
    <property type="project" value="TreeGrafter"/>
</dbReference>
<dbReference type="NCBIfam" id="TIGR00378">
    <property type="entry name" value="cax"/>
    <property type="match status" value="1"/>
</dbReference>
<keyword evidence="2" id="KW-0813">Transport</keyword>
<evidence type="ECO:0000256" key="3">
    <source>
        <dbReference type="ARBA" id="ARBA00022568"/>
    </source>
</evidence>
<evidence type="ECO:0000256" key="8">
    <source>
        <dbReference type="ARBA" id="ARBA00023136"/>
    </source>
</evidence>
<feature type="transmembrane region" description="Helical" evidence="9">
    <location>
        <begin position="294"/>
        <end position="314"/>
    </location>
</feature>
<dbReference type="Pfam" id="PF01699">
    <property type="entry name" value="Na_Ca_ex"/>
    <property type="match status" value="2"/>
</dbReference>
<evidence type="ECO:0000256" key="1">
    <source>
        <dbReference type="ARBA" id="ARBA00004127"/>
    </source>
</evidence>
<evidence type="ECO:0000259" key="10">
    <source>
        <dbReference type="Pfam" id="PF01699"/>
    </source>
</evidence>
<feature type="transmembrane region" description="Helical" evidence="9">
    <location>
        <begin position="231"/>
        <end position="253"/>
    </location>
</feature>